<dbReference type="OrthoDB" id="544506at2759"/>
<organism evidence="3 4">
    <name type="scientific">Chlamydomonas reinhardtii</name>
    <name type="common">Chlamydomonas smithii</name>
    <dbReference type="NCBI Taxonomy" id="3055"/>
    <lineage>
        <taxon>Eukaryota</taxon>
        <taxon>Viridiplantae</taxon>
        <taxon>Chlorophyta</taxon>
        <taxon>core chlorophytes</taxon>
        <taxon>Chlorophyceae</taxon>
        <taxon>CS clade</taxon>
        <taxon>Chlamydomonadales</taxon>
        <taxon>Chlamydomonadaceae</taxon>
        <taxon>Chlamydomonas</taxon>
    </lineage>
</organism>
<dbReference type="Gene3D" id="1.10.10.2120">
    <property type="match status" value="1"/>
</dbReference>
<reference evidence="3 4" key="1">
    <citation type="journal article" date="2007" name="Science">
        <title>The Chlamydomonas genome reveals the evolution of key animal and plant functions.</title>
        <authorList>
            <person name="Merchant S.S."/>
            <person name="Prochnik S.E."/>
            <person name="Vallon O."/>
            <person name="Harris E.H."/>
            <person name="Karpowicz S.J."/>
            <person name="Witman G.B."/>
            <person name="Terry A."/>
            <person name="Salamov A."/>
            <person name="Fritz-Laylin L.K."/>
            <person name="Marechal-Drouard L."/>
            <person name="Marshall W.F."/>
            <person name="Qu L.H."/>
            <person name="Nelson D.R."/>
            <person name="Sanderfoot A.A."/>
            <person name="Spalding M.H."/>
            <person name="Kapitonov V.V."/>
            <person name="Ren Q."/>
            <person name="Ferris P."/>
            <person name="Lindquist E."/>
            <person name="Shapiro H."/>
            <person name="Lucas S.M."/>
            <person name="Grimwood J."/>
            <person name="Schmutz J."/>
            <person name="Cardol P."/>
            <person name="Cerutti H."/>
            <person name="Chanfreau G."/>
            <person name="Chen C.L."/>
            <person name="Cognat V."/>
            <person name="Croft M.T."/>
            <person name="Dent R."/>
            <person name="Dutcher S."/>
            <person name="Fernandez E."/>
            <person name="Fukuzawa H."/>
            <person name="Gonzalez-Ballester D."/>
            <person name="Gonzalez-Halphen D."/>
            <person name="Hallmann A."/>
            <person name="Hanikenne M."/>
            <person name="Hippler M."/>
            <person name="Inwood W."/>
            <person name="Jabbari K."/>
            <person name="Kalanon M."/>
            <person name="Kuras R."/>
            <person name="Lefebvre P.A."/>
            <person name="Lemaire S.D."/>
            <person name="Lobanov A.V."/>
            <person name="Lohr M."/>
            <person name="Manuell A."/>
            <person name="Meier I."/>
            <person name="Mets L."/>
            <person name="Mittag M."/>
            <person name="Mittelmeier T."/>
            <person name="Moroney J.V."/>
            <person name="Moseley J."/>
            <person name="Napoli C."/>
            <person name="Nedelcu A.M."/>
            <person name="Niyogi K."/>
            <person name="Novoselov S.V."/>
            <person name="Paulsen I.T."/>
            <person name="Pazour G."/>
            <person name="Purton S."/>
            <person name="Ral J.P."/>
            <person name="Riano-Pachon D.M."/>
            <person name="Riekhof W."/>
            <person name="Rymarquis L."/>
            <person name="Schroda M."/>
            <person name="Stern D."/>
            <person name="Umen J."/>
            <person name="Willows R."/>
            <person name="Wilson N."/>
            <person name="Zimmer S.L."/>
            <person name="Allmer J."/>
            <person name="Balk J."/>
            <person name="Bisova K."/>
            <person name="Chen C.J."/>
            <person name="Elias M."/>
            <person name="Gendler K."/>
            <person name="Hauser C."/>
            <person name="Lamb M.R."/>
            <person name="Ledford H."/>
            <person name="Long J.C."/>
            <person name="Minagawa J."/>
            <person name="Page M.D."/>
            <person name="Pan J."/>
            <person name="Pootakham W."/>
            <person name="Roje S."/>
            <person name="Rose A."/>
            <person name="Stahlberg E."/>
            <person name="Terauchi A.M."/>
            <person name="Yang P."/>
            <person name="Ball S."/>
            <person name="Bowler C."/>
            <person name="Dieckmann C.L."/>
            <person name="Gladyshev V.N."/>
            <person name="Green P."/>
            <person name="Jorgensen R."/>
            <person name="Mayfield S."/>
            <person name="Mueller-Roeber B."/>
            <person name="Rajamani S."/>
            <person name="Sayre R.T."/>
            <person name="Brokstein P."/>
            <person name="Dubchak I."/>
            <person name="Goodstein D."/>
            <person name="Hornick L."/>
            <person name="Huang Y.W."/>
            <person name="Jhaveri J."/>
            <person name="Luo Y."/>
            <person name="Martinez D."/>
            <person name="Ngau W.C."/>
            <person name="Otillar B."/>
            <person name="Poliakov A."/>
            <person name="Porter A."/>
            <person name="Szajkowski L."/>
            <person name="Werner G."/>
            <person name="Zhou K."/>
            <person name="Grigoriev I.V."/>
            <person name="Rokhsar D.S."/>
            <person name="Grossman A.R."/>
        </authorList>
    </citation>
    <scope>NUCLEOTIDE SEQUENCE [LARGE SCALE GENOMIC DNA]</scope>
    <source>
        <strain evidence="4">CC-503</strain>
    </source>
</reference>
<evidence type="ECO:0000259" key="2">
    <source>
        <dbReference type="Pfam" id="PF03417"/>
    </source>
</evidence>
<dbReference type="ExpressionAtlas" id="A0A2K3DPX3">
    <property type="expression patterns" value="baseline and differential"/>
</dbReference>
<dbReference type="GeneID" id="5720990"/>
<dbReference type="InterPro" id="IPR047801">
    <property type="entry name" value="Peptidase_C45"/>
</dbReference>
<dbReference type="Gene3D" id="3.60.60.10">
    <property type="entry name" value="Penicillin V Acylase, Chain A"/>
    <property type="match status" value="1"/>
</dbReference>
<dbReference type="STRING" id="3055.A0A2K3DPX3"/>
<proteinExistence type="predicted"/>
<dbReference type="KEGG" id="cre:CHLRE_06g285001v5"/>
<feature type="domain" description="Peptidase C45 hydrolase" evidence="2">
    <location>
        <begin position="407"/>
        <end position="627"/>
    </location>
</feature>
<feature type="compositionally biased region" description="Acidic residues" evidence="1">
    <location>
        <begin position="297"/>
        <end position="312"/>
    </location>
</feature>
<feature type="compositionally biased region" description="Low complexity" evidence="1">
    <location>
        <begin position="337"/>
        <end position="352"/>
    </location>
</feature>
<feature type="region of interest" description="Disordered" evidence="1">
    <location>
        <begin position="192"/>
        <end position="236"/>
    </location>
</feature>
<dbReference type="PANTHER" id="PTHR34180:SF1">
    <property type="entry name" value="BETA-ALANYL-DOPAMINE_CARCININE HYDROLASE"/>
    <property type="match status" value="1"/>
</dbReference>
<dbReference type="PANTHER" id="PTHR34180">
    <property type="entry name" value="PEPTIDASE C45"/>
    <property type="match status" value="1"/>
</dbReference>
<evidence type="ECO:0000256" key="1">
    <source>
        <dbReference type="SAM" id="MobiDB-lite"/>
    </source>
</evidence>
<dbReference type="RefSeq" id="XP_042924030.1">
    <property type="nucleotide sequence ID" value="XM_043063324.1"/>
</dbReference>
<evidence type="ECO:0000313" key="3">
    <source>
        <dbReference type="EMBL" id="PNW82586.1"/>
    </source>
</evidence>
<feature type="compositionally biased region" description="Gly residues" evidence="1">
    <location>
        <begin position="362"/>
        <end position="372"/>
    </location>
</feature>
<sequence>MGLLVGSTFAKVINERVRASIAFAKVQAYCSTNWGRQLLAALKDTHRAAFPLYYAELMGTAAGAELPLDTIFMLNLRQEILAAGDTPSGQAAVQAWLAARQRQQQEPAQEQQEQEQEQQQEQQEQQEQGAAARLRGGRWGSSRDPHDGAAAAAAMRSGGGEGAAGSGVGGGAARAAATAAALRLSELSLQVQHGSGGTSGGGGSGSGGSDEAASHRGNQQQDGERPEGLEPAWGSAEAQMERRRLVRRLAQSLRRGGCAADLAALAAALAGGGGGGGGAGLQQELELGAELGLGVGEEETEGVPAEQEEEQELVTRQEVEGGEEMEQAGDTVAGGKDAAAAGRSGLASAGDLPTNDNDTHGGSSGGGGGGSAGPYVDPASVDACSDVAVRLLPEGDAPPGAPPRLLLLGHNEDMTSDTQGRVYFVRASMPGRAAWFALTYAGELASTAFGANTAGVAFTLNALYPTEALLPGLGRNFLSRRLLDAASEPEALAVLGVDGQATGRSVNLMCTQPGRAGVVNVEVGPGGSYDVLQLRPGADDWYFHANAYDRLPQPQKTDNSSVHRKARAAQFPLPTSARDVLAILGDTADPDFPIYRTGDYGGLVYTLCSVLFDLVAGTMTVFHGNPKTAAAGSVLSLATLLPRGAWAAAERQ</sequence>
<protein>
    <recommendedName>
        <fullName evidence="2">Peptidase C45 hydrolase domain-containing protein</fullName>
    </recommendedName>
</protein>
<feature type="compositionally biased region" description="Gly residues" evidence="1">
    <location>
        <begin position="157"/>
        <end position="170"/>
    </location>
</feature>
<dbReference type="InParanoid" id="A0A2K3DPX3"/>
<dbReference type="Proteomes" id="UP000006906">
    <property type="component" value="Chromosome 6"/>
</dbReference>
<keyword evidence="4" id="KW-1185">Reference proteome</keyword>
<evidence type="ECO:0000313" key="4">
    <source>
        <dbReference type="Proteomes" id="UP000006906"/>
    </source>
</evidence>
<feature type="region of interest" description="Disordered" evidence="1">
    <location>
        <begin position="297"/>
        <end position="377"/>
    </location>
</feature>
<dbReference type="InterPro" id="IPR005079">
    <property type="entry name" value="Peptidase_C45_hydrolase"/>
</dbReference>
<feature type="region of interest" description="Disordered" evidence="1">
    <location>
        <begin position="103"/>
        <end position="170"/>
    </location>
</feature>
<name>A0A2K3DPX3_CHLRE</name>
<gene>
    <name evidence="3" type="ORF">CHLRE_06g285001v5</name>
</gene>
<dbReference type="Pfam" id="PF03417">
    <property type="entry name" value="AAT"/>
    <property type="match status" value="1"/>
</dbReference>
<feature type="compositionally biased region" description="Gly residues" evidence="1">
    <location>
        <begin position="194"/>
        <end position="208"/>
    </location>
</feature>
<feature type="compositionally biased region" description="Low complexity" evidence="1">
    <location>
        <begin position="119"/>
        <end position="133"/>
    </location>
</feature>
<dbReference type="EMBL" id="CM008967">
    <property type="protein sequence ID" value="PNW82586.1"/>
    <property type="molecule type" value="Genomic_DNA"/>
</dbReference>
<dbReference type="Gramene" id="PNW82586">
    <property type="protein sequence ID" value="PNW82586"/>
    <property type="gene ID" value="CHLRE_06g285001v5"/>
</dbReference>
<accession>A0A2K3DPX3</accession>
<dbReference type="PaxDb" id="3055-EDP01609"/>
<dbReference type="AlphaFoldDB" id="A0A2K3DPX3"/>